<evidence type="ECO:0000256" key="1">
    <source>
        <dbReference type="SAM" id="MobiDB-lite"/>
    </source>
</evidence>
<reference evidence="3" key="1">
    <citation type="submission" date="2023-06" db="EMBL/GenBank/DDBJ databases">
        <title>Genome-scale phylogeny and comparative genomics of the fungal order Sordariales.</title>
        <authorList>
            <consortium name="Lawrence Berkeley National Laboratory"/>
            <person name="Hensen N."/>
            <person name="Bonometti L."/>
            <person name="Westerberg I."/>
            <person name="Brannstrom I.O."/>
            <person name="Guillou S."/>
            <person name="Cros-Aarteil S."/>
            <person name="Calhoun S."/>
            <person name="Haridas S."/>
            <person name="Kuo A."/>
            <person name="Mondo S."/>
            <person name="Pangilinan J."/>
            <person name="Riley R."/>
            <person name="Labutti K."/>
            <person name="Andreopoulos B."/>
            <person name="Lipzen A."/>
            <person name="Chen C."/>
            <person name="Yanf M."/>
            <person name="Daum C."/>
            <person name="Ng V."/>
            <person name="Clum A."/>
            <person name="Steindorff A."/>
            <person name="Ohm R."/>
            <person name="Martin F."/>
            <person name="Silar P."/>
            <person name="Natvig D."/>
            <person name="Lalanne C."/>
            <person name="Gautier V."/>
            <person name="Ament-Velasquez S.L."/>
            <person name="Kruys A."/>
            <person name="Hutchinson M.I."/>
            <person name="Powell A.J."/>
            <person name="Barry K."/>
            <person name="Miller A.N."/>
            <person name="Grigoriev I.V."/>
            <person name="Debuchy R."/>
            <person name="Gladieux P."/>
            <person name="Thoren M.H."/>
            <person name="Johannesson H."/>
        </authorList>
    </citation>
    <scope>NUCLEOTIDE SEQUENCE</scope>
    <source>
        <strain evidence="3">CBS 307.81</strain>
    </source>
</reference>
<accession>A0AA39YLW3</accession>
<protein>
    <submittedName>
        <fullName evidence="3">Small G protein signaling modulator</fullName>
    </submittedName>
</protein>
<evidence type="ECO:0000313" key="4">
    <source>
        <dbReference type="Proteomes" id="UP001174997"/>
    </source>
</evidence>
<feature type="region of interest" description="Disordered" evidence="1">
    <location>
        <begin position="496"/>
        <end position="563"/>
    </location>
</feature>
<dbReference type="FunFam" id="1.10.8.270:FF:000026">
    <property type="entry name" value="TBC (Tre-2/Bub2/Cdc16) domain family"/>
    <property type="match status" value="1"/>
</dbReference>
<proteinExistence type="predicted"/>
<feature type="compositionally biased region" description="Low complexity" evidence="1">
    <location>
        <begin position="361"/>
        <end position="387"/>
    </location>
</feature>
<dbReference type="GO" id="GO:0031267">
    <property type="term" value="F:small GTPase binding"/>
    <property type="evidence" value="ECO:0007669"/>
    <property type="project" value="TreeGrafter"/>
</dbReference>
<dbReference type="InterPro" id="IPR050302">
    <property type="entry name" value="Rab_GAP_TBC_domain"/>
</dbReference>
<dbReference type="Pfam" id="PF00566">
    <property type="entry name" value="RabGAP-TBC"/>
    <property type="match status" value="1"/>
</dbReference>
<organism evidence="3 4">
    <name type="scientific">Cercophora samala</name>
    <dbReference type="NCBI Taxonomy" id="330535"/>
    <lineage>
        <taxon>Eukaryota</taxon>
        <taxon>Fungi</taxon>
        <taxon>Dikarya</taxon>
        <taxon>Ascomycota</taxon>
        <taxon>Pezizomycotina</taxon>
        <taxon>Sordariomycetes</taxon>
        <taxon>Sordariomycetidae</taxon>
        <taxon>Sordariales</taxon>
        <taxon>Lasiosphaeriaceae</taxon>
        <taxon>Cercophora</taxon>
    </lineage>
</organism>
<feature type="compositionally biased region" description="Gly residues" evidence="1">
    <location>
        <begin position="1150"/>
        <end position="1162"/>
    </location>
</feature>
<comment type="caution">
    <text evidence="3">The sequence shown here is derived from an EMBL/GenBank/DDBJ whole genome shotgun (WGS) entry which is preliminary data.</text>
</comment>
<feature type="compositionally biased region" description="Low complexity" evidence="1">
    <location>
        <begin position="1058"/>
        <end position="1068"/>
    </location>
</feature>
<feature type="compositionally biased region" description="Polar residues" evidence="1">
    <location>
        <begin position="10"/>
        <end position="22"/>
    </location>
</feature>
<feature type="domain" description="Rab-GAP TBC" evidence="2">
    <location>
        <begin position="769"/>
        <end position="958"/>
    </location>
</feature>
<feature type="region of interest" description="Disordered" evidence="1">
    <location>
        <begin position="350"/>
        <end position="395"/>
    </location>
</feature>
<dbReference type="PROSITE" id="PS50086">
    <property type="entry name" value="TBC_RABGAP"/>
    <property type="match status" value="1"/>
</dbReference>
<name>A0AA39YLW3_9PEZI</name>
<feature type="compositionally biased region" description="Polar residues" evidence="1">
    <location>
        <begin position="88"/>
        <end position="100"/>
    </location>
</feature>
<evidence type="ECO:0000313" key="3">
    <source>
        <dbReference type="EMBL" id="KAK0653445.1"/>
    </source>
</evidence>
<dbReference type="SMART" id="SM00164">
    <property type="entry name" value="TBC"/>
    <property type="match status" value="1"/>
</dbReference>
<feature type="region of interest" description="Disordered" evidence="1">
    <location>
        <begin position="1126"/>
        <end position="1162"/>
    </location>
</feature>
<dbReference type="PANTHER" id="PTHR47219">
    <property type="entry name" value="RAB GTPASE-ACTIVATING PROTEIN 1-LIKE"/>
    <property type="match status" value="1"/>
</dbReference>
<dbReference type="AlphaFoldDB" id="A0AA39YLW3"/>
<dbReference type="FunFam" id="1.10.472.80:FF:000046">
    <property type="entry name" value="TBC domain-containing protein"/>
    <property type="match status" value="1"/>
</dbReference>
<feature type="compositionally biased region" description="Low complexity" evidence="1">
    <location>
        <begin position="309"/>
        <end position="330"/>
    </location>
</feature>
<dbReference type="Gene3D" id="1.10.8.270">
    <property type="entry name" value="putative rabgap domain of human tbc1 domain family member 14 like domains"/>
    <property type="match status" value="1"/>
</dbReference>
<keyword evidence="4" id="KW-1185">Reference proteome</keyword>
<evidence type="ECO:0000259" key="2">
    <source>
        <dbReference type="PROSITE" id="PS50086"/>
    </source>
</evidence>
<feature type="compositionally biased region" description="Basic and acidic residues" evidence="1">
    <location>
        <begin position="1048"/>
        <end position="1057"/>
    </location>
</feature>
<sequence length="1162" mass="125466">MNLSPPLERTISQQSHTSIRSRNTSRRPNHNKKQPPSSSASSVIGEDSKSLTSFPSFSPREERCCFLPEDDDDDDNTPPPPSTTTTPSRKPSGQSASLSELDQPRLEPEQIIPTLLTTTTPHTTGPLFEDSPPFGTSRNLPGALHHADDGHIERLIARQGGAVNLVRQIAEDLAARDAQIAILRRRADERERALRKIILECGLSNLDLETRLRVLLEEGSQKRQENGDGLEELIGEALQGDVRLDATIKGRVKEADRQPQQQKGTGRGWKDYLWGGTGKGNGKGETVKGGGNRQTMPEDLFKPPPPPVSEQQQEEQPPPSSSRASSVNSSHAARKPSLASMALRLVAGGAAGNRDNEGRGRASSAAAAQAGGSLRGSSASSAKTTASNRAVSAQVSGPKALMQMRRTTAGGGSVRPMDIPARGQVIPERWDTMGASPGKAAILRHQSYGPVEMDTILPPEAQPPTLTHIYNNFVGSEYLTDRFGFIYDQRRKKRQREAAQMAKQGKRGSRTEMLTNGRGGMSPVLVDDDNTSGKWDLLSEGGRPDTPCSSTEEQVKGAGNEENAKPKRWQDYLKIATFPTELLSHTPLISAQGFEVLEGGEMPPKSPGHSPSIMSEERGFLPSATTTTVSIAPMMGEPQEPVVSSVSSSSVSVLAGVEEGSGETPAKEDAEPVRLLLENLNRLHDSLQRERTVRWNEFLRKVRAERKRDGEAAAAAAAAAAEARFQRATAVMPETRLGDGELIGVASLGVQGKVGRAKATEFRSLLLGGIPVAMRAKIWSECSGAKALRIPGYYEDLVNRPEEEDDPQVVAQIKADITRTLTDNIFFRKGPGVGKLNEVLLAYSRRNPDVGYCQGMNLVVANLLLITPSSEDAFWILVAMVEQILPSGYFDHSLLASRADQVVLRQYVSEVLPRLSAHFEDLSIDLETMTFQWFLSLFTDCLSAEALFRVWDVVLCTPHDGGAFLFQVALALLKLNEGQLLGCGSPAGVYTYINHQMTNHAISIDGLVQASEGLRRLVRKEDIEMRRERAIEGEREQVRLREERLAERRKMQMDKVNGKQQKGNNNNGEGKRPRTLKKESSLLVLGGGGSKAGAVPAVVSGEMASGATTPSGMGSLSRVGSACPSPMFGPERGGSRSVSGSDGLLSVEGLMGGISSGGGGRE</sequence>
<dbReference type="Proteomes" id="UP001174997">
    <property type="component" value="Unassembled WGS sequence"/>
</dbReference>
<feature type="compositionally biased region" description="Basic residues" evidence="1">
    <location>
        <begin position="23"/>
        <end position="33"/>
    </location>
</feature>
<dbReference type="Gene3D" id="1.10.472.80">
    <property type="entry name" value="Ypt/Rab-GAP domain of gyp1p, domain 3"/>
    <property type="match status" value="1"/>
</dbReference>
<dbReference type="SUPFAM" id="SSF47923">
    <property type="entry name" value="Ypt/Rab-GAP domain of gyp1p"/>
    <property type="match status" value="2"/>
</dbReference>
<gene>
    <name evidence="3" type="ORF">QBC41DRAFT_66859</name>
</gene>
<dbReference type="GO" id="GO:0005096">
    <property type="term" value="F:GTPase activator activity"/>
    <property type="evidence" value="ECO:0007669"/>
    <property type="project" value="TreeGrafter"/>
</dbReference>
<feature type="region of interest" description="Disordered" evidence="1">
    <location>
        <begin position="1048"/>
        <end position="1076"/>
    </location>
</feature>
<feature type="region of interest" description="Disordered" evidence="1">
    <location>
        <begin position="250"/>
        <end position="335"/>
    </location>
</feature>
<dbReference type="InterPro" id="IPR000195">
    <property type="entry name" value="Rab-GAP-TBC_dom"/>
</dbReference>
<feature type="compositionally biased region" description="Low complexity" evidence="1">
    <location>
        <begin position="1135"/>
        <end position="1149"/>
    </location>
</feature>
<feature type="compositionally biased region" description="Gly residues" evidence="1">
    <location>
        <begin position="275"/>
        <end position="292"/>
    </location>
</feature>
<dbReference type="InterPro" id="IPR035969">
    <property type="entry name" value="Rab-GAP_TBC_sf"/>
</dbReference>
<feature type="region of interest" description="Disordered" evidence="1">
    <location>
        <begin position="1"/>
        <end position="106"/>
    </location>
</feature>
<dbReference type="EMBL" id="JAULSY010000275">
    <property type="protein sequence ID" value="KAK0653445.1"/>
    <property type="molecule type" value="Genomic_DNA"/>
</dbReference>
<dbReference type="PANTHER" id="PTHR47219:SF20">
    <property type="entry name" value="TBC1 DOMAIN FAMILY MEMBER 2B"/>
    <property type="match status" value="1"/>
</dbReference>